<keyword evidence="2" id="KW-0704">Schiff base</keyword>
<evidence type="ECO:0000256" key="1">
    <source>
        <dbReference type="ARBA" id="ARBA00023239"/>
    </source>
</evidence>
<feature type="active site" description="Schiff-base intermediate with substrate" evidence="4">
    <location>
        <position position="168"/>
    </location>
</feature>
<dbReference type="PANTHER" id="PTHR42849:SF1">
    <property type="entry name" value="N-ACETYLNEURAMINATE LYASE"/>
    <property type="match status" value="1"/>
</dbReference>
<dbReference type="Pfam" id="PF00701">
    <property type="entry name" value="DHDPS"/>
    <property type="match status" value="1"/>
</dbReference>
<dbReference type="EC" id="4.3.3.7" evidence="6"/>
<dbReference type="PROSITE" id="PS00666">
    <property type="entry name" value="DHDPS_2"/>
    <property type="match status" value="1"/>
</dbReference>
<dbReference type="KEGG" id="pbp:STSP1_01119"/>
<dbReference type="PIRSF" id="PIRSF001365">
    <property type="entry name" value="DHDPS"/>
    <property type="match status" value="1"/>
</dbReference>
<dbReference type="Gene3D" id="3.20.20.70">
    <property type="entry name" value="Aldolase class I"/>
    <property type="match status" value="1"/>
</dbReference>
<comment type="similarity">
    <text evidence="3">Belongs to the DapA family.</text>
</comment>
<reference evidence="7" key="1">
    <citation type="submission" date="2017-04" db="EMBL/GenBank/DDBJ databases">
        <title>Comparative genomics and description of representatives of a novel lineage of planctomycetes thriving in anoxic sediments.</title>
        <authorList>
            <person name="Spring S."/>
            <person name="Bunk B."/>
            <person name="Sproer C."/>
        </authorList>
    </citation>
    <scope>NUCLEOTIDE SEQUENCE [LARGE SCALE GENOMIC DNA]</scope>
    <source>
        <strain evidence="7">ST-PulAB-D4</strain>
    </source>
</reference>
<evidence type="ECO:0000256" key="5">
    <source>
        <dbReference type="PIRSR" id="PIRSR001365-2"/>
    </source>
</evidence>
<accession>A0A1W6LLS8</accession>
<dbReference type="SMART" id="SM01130">
    <property type="entry name" value="DHDPS"/>
    <property type="match status" value="1"/>
</dbReference>
<dbReference type="CDD" id="cd00408">
    <property type="entry name" value="DHDPS-like"/>
    <property type="match status" value="1"/>
</dbReference>
<keyword evidence="1 3" id="KW-0456">Lyase</keyword>
<keyword evidence="7" id="KW-1185">Reference proteome</keyword>
<feature type="binding site" evidence="5">
    <location>
        <position position="212"/>
    </location>
    <ligand>
        <name>pyruvate</name>
        <dbReference type="ChEBI" id="CHEBI:15361"/>
    </ligand>
</feature>
<protein>
    <submittedName>
        <fullName evidence="6">4-hydroxy-tetrahydrodipicolinate synthase</fullName>
        <ecNumber evidence="6">4.3.3.7</ecNumber>
    </submittedName>
</protein>
<organism evidence="6 7">
    <name type="scientific">Sedimentisphaera salicampi</name>
    <dbReference type="NCBI Taxonomy" id="1941349"/>
    <lineage>
        <taxon>Bacteria</taxon>
        <taxon>Pseudomonadati</taxon>
        <taxon>Planctomycetota</taxon>
        <taxon>Phycisphaerae</taxon>
        <taxon>Sedimentisphaerales</taxon>
        <taxon>Sedimentisphaeraceae</taxon>
        <taxon>Sedimentisphaera</taxon>
    </lineage>
</organism>
<evidence type="ECO:0000313" key="6">
    <source>
        <dbReference type="EMBL" id="ARN56729.1"/>
    </source>
</evidence>
<dbReference type="GO" id="GO:0008840">
    <property type="term" value="F:4-hydroxy-tetrahydrodipicolinate synthase activity"/>
    <property type="evidence" value="ECO:0007669"/>
    <property type="project" value="UniProtKB-EC"/>
</dbReference>
<dbReference type="EMBL" id="CP021023">
    <property type="protein sequence ID" value="ARN56729.1"/>
    <property type="molecule type" value="Genomic_DNA"/>
</dbReference>
<dbReference type="InterPro" id="IPR020624">
    <property type="entry name" value="Schiff_base-form_aldolases_CS"/>
</dbReference>
<dbReference type="SUPFAM" id="SSF51569">
    <property type="entry name" value="Aldolase"/>
    <property type="match status" value="1"/>
</dbReference>
<dbReference type="GO" id="GO:0005829">
    <property type="term" value="C:cytosol"/>
    <property type="evidence" value="ECO:0007669"/>
    <property type="project" value="TreeGrafter"/>
</dbReference>
<dbReference type="InterPro" id="IPR013785">
    <property type="entry name" value="Aldolase_TIM"/>
</dbReference>
<dbReference type="InterPro" id="IPR002220">
    <property type="entry name" value="DapA-like"/>
</dbReference>
<dbReference type="PRINTS" id="PR00146">
    <property type="entry name" value="DHPICSNTHASE"/>
</dbReference>
<feature type="active site" description="Proton donor/acceptor" evidence="4">
    <location>
        <position position="140"/>
    </location>
</feature>
<proteinExistence type="inferred from homology"/>
<gene>
    <name evidence="6" type="primary">dapA_2</name>
    <name evidence="6" type="ORF">STSP1_01119</name>
</gene>
<evidence type="ECO:0000256" key="4">
    <source>
        <dbReference type="PIRSR" id="PIRSR001365-1"/>
    </source>
</evidence>
<dbReference type="PANTHER" id="PTHR42849">
    <property type="entry name" value="N-ACETYLNEURAMINATE LYASE"/>
    <property type="match status" value="1"/>
</dbReference>
<dbReference type="AlphaFoldDB" id="A0A1W6LLS8"/>
<name>A0A1W6LLS8_9BACT</name>
<evidence type="ECO:0000313" key="7">
    <source>
        <dbReference type="Proteomes" id="UP000193334"/>
    </source>
</evidence>
<dbReference type="InterPro" id="IPR020625">
    <property type="entry name" value="Schiff_base-form_aldolases_AS"/>
</dbReference>
<dbReference type="Proteomes" id="UP000193334">
    <property type="component" value="Chromosome"/>
</dbReference>
<dbReference type="GO" id="GO:0019262">
    <property type="term" value="P:N-acetylneuraminate catabolic process"/>
    <property type="evidence" value="ECO:0007669"/>
    <property type="project" value="TreeGrafter"/>
</dbReference>
<evidence type="ECO:0000256" key="3">
    <source>
        <dbReference type="PIRNR" id="PIRNR001365"/>
    </source>
</evidence>
<dbReference type="GO" id="GO:0008747">
    <property type="term" value="F:N-acetylneuraminate lyase activity"/>
    <property type="evidence" value="ECO:0007669"/>
    <property type="project" value="TreeGrafter"/>
</dbReference>
<sequence length="313" mass="33805">MKTNAKEKYSGVIVPMATPFTEQGEVDLSAARRIIDHLCEGGVSGVFVLGTTGESVSIAQSEKEKLVDTVANHTNGRAVVYAGISDTCFAQSVQAGRSYLESGADAVVAHLPWYYPLDGGEMCSYFSKLAEEVQGALMLYNIPKTTHMSIPVEVVEKLSTHRNIVGLKDSEKNPERMEEIIGMLSGRDDFSFAVGCAPLSSQAARLGADAIVPSSGNLVPKMYKDLFDNARQSNDSVAENLQEQTNMVSAIYQKGRSLGQSLAALKTMMSVLGLCSRMVLPPLEMLSDHQRAEIEEQMKSEGVFQPISGAAEK</sequence>
<feature type="binding site" evidence="5">
    <location>
        <position position="52"/>
    </location>
    <ligand>
        <name>pyruvate</name>
        <dbReference type="ChEBI" id="CHEBI:15361"/>
    </ligand>
</feature>
<dbReference type="STRING" id="1941349.STSP1_01119"/>
<evidence type="ECO:0000256" key="2">
    <source>
        <dbReference type="ARBA" id="ARBA00023270"/>
    </source>
</evidence>
<dbReference type="RefSeq" id="WP_085755415.1">
    <property type="nucleotide sequence ID" value="NZ_CP021023.1"/>
</dbReference>
<dbReference type="PROSITE" id="PS00665">
    <property type="entry name" value="DHDPS_1"/>
    <property type="match status" value="1"/>
</dbReference>